<sequence length="415" mass="49304">MKEIYTLIIFSILVGLIFILWIIEKRKNKILQNQLNYLKEENNFLKINLEDKKNELSNIQKRYDELMQEYIILNSDFSALSSKFQEKEKFYKELLENKEKLKNEFEVLANSIFDKFSIKNEENISKILDPISKQVKDFEEKIIYLKEKDIELMNELKNLKELNYKLSVEAENLTKALKGDKKIQGIWGEMILERVLEMSGLRKDKEFIREKSLICNGEVFRPDVIVKLPNNRYIIIDAKTSLNAYSEYIKTEDKSYLKEHIKAIKNHIDKLASKNYENLDGINTLDFIFMFIPIENALKVALEYDSTLYEYAFKKRVILTTPSTLLVSLRSIEAIWRFERQNENIKEVIKLADNIYNKMRLFLEDFEKIDRSIEYTKKYYLNAKNKLISGRGNLIDLLENMKEKAGIKPKKELRE</sequence>
<evidence type="ECO:0000256" key="2">
    <source>
        <dbReference type="ARBA" id="ARBA00009840"/>
    </source>
</evidence>
<dbReference type="Pfam" id="PF02646">
    <property type="entry name" value="RmuC"/>
    <property type="match status" value="1"/>
</dbReference>
<keyword evidence="4" id="KW-0233">DNA recombination</keyword>
<evidence type="ECO:0000256" key="5">
    <source>
        <dbReference type="SAM" id="Coils"/>
    </source>
</evidence>
<keyword evidence="3 5" id="KW-0175">Coiled coil</keyword>
<evidence type="ECO:0000256" key="3">
    <source>
        <dbReference type="ARBA" id="ARBA00023054"/>
    </source>
</evidence>
<dbReference type="PANTHER" id="PTHR30563:SF0">
    <property type="entry name" value="DNA RECOMBINATION PROTEIN RMUC"/>
    <property type="match status" value="1"/>
</dbReference>
<keyword evidence="6" id="KW-0472">Membrane</keyword>
<gene>
    <name evidence="7" type="ORF">CMTB2_07576</name>
</gene>
<comment type="similarity">
    <text evidence="2">Belongs to the RmuC family.</text>
</comment>
<dbReference type="RefSeq" id="WP_007474102.1">
    <property type="nucleotide sequence ID" value="NZ_ABCJ01000002.1"/>
</dbReference>
<organism evidence="7 8">
    <name type="scientific">Caminibacter mediatlanticus TB-2</name>
    <dbReference type="NCBI Taxonomy" id="391592"/>
    <lineage>
        <taxon>Bacteria</taxon>
        <taxon>Pseudomonadati</taxon>
        <taxon>Campylobacterota</taxon>
        <taxon>Epsilonproteobacteria</taxon>
        <taxon>Nautiliales</taxon>
        <taxon>Nautiliaceae</taxon>
        <taxon>Caminibacter</taxon>
    </lineage>
</organism>
<comment type="caution">
    <text evidence="7">The sequence shown here is derived from an EMBL/GenBank/DDBJ whole genome shotgun (WGS) entry which is preliminary data.</text>
</comment>
<protein>
    <submittedName>
        <fullName evidence="7">DNA recombination protein RmuC</fullName>
    </submittedName>
</protein>
<name>A0AAI9AIG0_9BACT</name>
<dbReference type="GO" id="GO:0006310">
    <property type="term" value="P:DNA recombination"/>
    <property type="evidence" value="ECO:0007669"/>
    <property type="project" value="UniProtKB-KW"/>
</dbReference>
<evidence type="ECO:0000256" key="1">
    <source>
        <dbReference type="ARBA" id="ARBA00003416"/>
    </source>
</evidence>
<keyword evidence="6" id="KW-0812">Transmembrane</keyword>
<comment type="function">
    <text evidence="1">Involved in DNA recombination.</text>
</comment>
<dbReference type="EMBL" id="ABCJ01000002">
    <property type="protein sequence ID" value="EDM24097.1"/>
    <property type="molecule type" value="Genomic_DNA"/>
</dbReference>
<dbReference type="Proteomes" id="UP000003288">
    <property type="component" value="Unassembled WGS sequence"/>
</dbReference>
<dbReference type="InterPro" id="IPR003798">
    <property type="entry name" value="DNA_recombination_RmuC"/>
</dbReference>
<evidence type="ECO:0000256" key="4">
    <source>
        <dbReference type="ARBA" id="ARBA00023172"/>
    </source>
</evidence>
<dbReference type="AlphaFoldDB" id="A0AAI9AIG0"/>
<evidence type="ECO:0000313" key="8">
    <source>
        <dbReference type="Proteomes" id="UP000003288"/>
    </source>
</evidence>
<dbReference type="PANTHER" id="PTHR30563">
    <property type="entry name" value="DNA RECOMBINATION PROTEIN RMUC"/>
    <property type="match status" value="1"/>
</dbReference>
<accession>A0AAI9AIG0</accession>
<evidence type="ECO:0000256" key="6">
    <source>
        <dbReference type="SAM" id="Phobius"/>
    </source>
</evidence>
<feature type="transmembrane region" description="Helical" evidence="6">
    <location>
        <begin position="6"/>
        <end position="23"/>
    </location>
</feature>
<keyword evidence="6" id="KW-1133">Transmembrane helix</keyword>
<evidence type="ECO:0000313" key="7">
    <source>
        <dbReference type="EMBL" id="EDM24097.1"/>
    </source>
</evidence>
<feature type="coiled-coil region" evidence="5">
    <location>
        <begin position="28"/>
        <end position="111"/>
    </location>
</feature>
<reference evidence="7 8" key="1">
    <citation type="journal article" date="2011" name="Stand. Genomic Sci.">
        <title>Draft genome sequence of Caminibacter mediatlanticus strain TB-2, an epsilonproteobacterium isolated from a deep-sea hydrothermal vent.</title>
        <authorList>
            <person name="Giovannelli D."/>
            <person name="Ferriera S."/>
            <person name="Johnson J."/>
            <person name="Kravitz S."/>
            <person name="Perez-Rodriguez I."/>
            <person name="Ricci J."/>
            <person name="O'Brien C."/>
            <person name="Voordeckers J.W."/>
            <person name="Bini E."/>
            <person name="Vetriani C."/>
        </authorList>
    </citation>
    <scope>NUCLEOTIDE SEQUENCE [LARGE SCALE GENOMIC DNA]</scope>
    <source>
        <strain evidence="7 8">TB-2</strain>
    </source>
</reference>
<proteinExistence type="inferred from homology"/>